<feature type="region of interest" description="Disordered" evidence="1">
    <location>
        <begin position="32"/>
        <end position="109"/>
    </location>
</feature>
<evidence type="ECO:0008006" key="5">
    <source>
        <dbReference type="Google" id="ProtNLM"/>
    </source>
</evidence>
<gene>
    <name evidence="3" type="ORF">N8I77_000483</name>
</gene>
<evidence type="ECO:0000313" key="3">
    <source>
        <dbReference type="EMBL" id="KAK2613576.1"/>
    </source>
</evidence>
<dbReference type="PANTHER" id="PTHR40020">
    <property type="entry name" value="CYTOCHROME C OXIDASE ASSEMBLY FACTOR 2"/>
    <property type="match status" value="1"/>
</dbReference>
<dbReference type="PANTHER" id="PTHR40020:SF1">
    <property type="entry name" value="CYTOCHROME C OXIDASE ASSEMBLY FACTOR 2"/>
    <property type="match status" value="1"/>
</dbReference>
<proteinExistence type="predicted"/>
<keyword evidence="2" id="KW-0732">Signal</keyword>
<evidence type="ECO:0000256" key="1">
    <source>
        <dbReference type="SAM" id="MobiDB-lite"/>
    </source>
</evidence>
<dbReference type="GO" id="GO:0033617">
    <property type="term" value="P:mitochondrial respiratory chain complex IV assembly"/>
    <property type="evidence" value="ECO:0007669"/>
    <property type="project" value="TreeGrafter"/>
</dbReference>
<feature type="chain" id="PRO_5042264172" description="Secreted protein" evidence="2">
    <location>
        <begin position="16"/>
        <end position="109"/>
    </location>
</feature>
<feature type="compositionally biased region" description="Low complexity" evidence="1">
    <location>
        <begin position="43"/>
        <end position="55"/>
    </location>
</feature>
<evidence type="ECO:0000256" key="2">
    <source>
        <dbReference type="SAM" id="SignalP"/>
    </source>
</evidence>
<feature type="signal peptide" evidence="2">
    <location>
        <begin position="1"/>
        <end position="15"/>
    </location>
</feature>
<dbReference type="Proteomes" id="UP001265746">
    <property type="component" value="Unassembled WGS sequence"/>
</dbReference>
<reference evidence="3" key="1">
    <citation type="submission" date="2023-06" db="EMBL/GenBank/DDBJ databases">
        <authorList>
            <person name="Noh H."/>
        </authorList>
    </citation>
    <scope>NUCLEOTIDE SEQUENCE</scope>
    <source>
        <strain evidence="3">DUCC20226</strain>
    </source>
</reference>
<name>A0AAD9W949_PHOAM</name>
<accession>A0AAD9W949</accession>
<sequence length="109" mass="12199">MLASFFVVALPHALPCPAPRITYADGEIIEDENGRRRRRRRVQQQSQEVQGGVVQFNNITQQDLVDHEGTRSKRECPVPKPGGKVGELLGFKQSNKSLNADNSTENRTL</sequence>
<evidence type="ECO:0000313" key="4">
    <source>
        <dbReference type="Proteomes" id="UP001265746"/>
    </source>
</evidence>
<feature type="compositionally biased region" description="Basic and acidic residues" evidence="1">
    <location>
        <begin position="64"/>
        <end position="77"/>
    </location>
</feature>
<comment type="caution">
    <text evidence="3">The sequence shown here is derived from an EMBL/GenBank/DDBJ whole genome shotgun (WGS) entry which is preliminary data.</text>
</comment>
<feature type="compositionally biased region" description="Polar residues" evidence="1">
    <location>
        <begin position="92"/>
        <end position="109"/>
    </location>
</feature>
<organism evidence="3 4">
    <name type="scientific">Phomopsis amygdali</name>
    <name type="common">Fusicoccum amygdali</name>
    <dbReference type="NCBI Taxonomy" id="1214568"/>
    <lineage>
        <taxon>Eukaryota</taxon>
        <taxon>Fungi</taxon>
        <taxon>Dikarya</taxon>
        <taxon>Ascomycota</taxon>
        <taxon>Pezizomycotina</taxon>
        <taxon>Sordariomycetes</taxon>
        <taxon>Sordariomycetidae</taxon>
        <taxon>Diaporthales</taxon>
        <taxon>Diaporthaceae</taxon>
        <taxon>Diaporthe</taxon>
    </lineage>
</organism>
<dbReference type="GO" id="GO:0005759">
    <property type="term" value="C:mitochondrial matrix"/>
    <property type="evidence" value="ECO:0007669"/>
    <property type="project" value="TreeGrafter"/>
</dbReference>
<dbReference type="AlphaFoldDB" id="A0AAD9W949"/>
<dbReference type="EMBL" id="JAUJFL010000001">
    <property type="protein sequence ID" value="KAK2613576.1"/>
    <property type="molecule type" value="Genomic_DNA"/>
</dbReference>
<protein>
    <recommendedName>
        <fullName evidence="5">Secreted protein</fullName>
    </recommendedName>
</protein>
<keyword evidence="4" id="KW-1185">Reference proteome</keyword>